<name>A0A402ARY2_9CHLR</name>
<accession>A0A402ARY2</accession>
<dbReference type="RefSeq" id="WP_126553807.1">
    <property type="nucleotide sequence ID" value="NZ_BIFS01000001.1"/>
</dbReference>
<evidence type="ECO:0000313" key="2">
    <source>
        <dbReference type="Proteomes" id="UP000287188"/>
    </source>
</evidence>
<keyword evidence="2" id="KW-1185">Reference proteome</keyword>
<reference evidence="2" key="1">
    <citation type="submission" date="2018-12" db="EMBL/GenBank/DDBJ databases">
        <title>Tengunoibacter tsumagoiensis gen. nov., sp. nov., Dictyobacter kobayashii sp. nov., D. alpinus sp. nov., and D. joshuensis sp. nov. and description of Dictyobacteraceae fam. nov. within the order Ktedonobacterales isolated from Tengu-no-mugimeshi.</title>
        <authorList>
            <person name="Wang C.M."/>
            <person name="Zheng Y."/>
            <person name="Sakai Y."/>
            <person name="Toyoda A."/>
            <person name="Minakuchi Y."/>
            <person name="Abe K."/>
            <person name="Yokota A."/>
            <person name="Yabe S."/>
        </authorList>
    </citation>
    <scope>NUCLEOTIDE SEQUENCE [LARGE SCALE GENOMIC DNA]</scope>
    <source>
        <strain evidence="2">Uno11</strain>
    </source>
</reference>
<evidence type="ECO:0008006" key="3">
    <source>
        <dbReference type="Google" id="ProtNLM"/>
    </source>
</evidence>
<dbReference type="AlphaFoldDB" id="A0A402ARY2"/>
<sequence>MSNFVAQHVTRSHVIHVPAAVDHAFPLFEPLGEKYWAHGWNPEMLYPASGVAEVGTVFTTQHAGEPAKIWTIIAYEREQAHVTYVNVLPHAYTSRIDVRCEPDGAEVTSVCVTYTLTALTPHGNEYIERFTGEHHYQAYISSWETAIGYYLLHGHMFPRTEG</sequence>
<dbReference type="Proteomes" id="UP000287188">
    <property type="component" value="Unassembled WGS sequence"/>
</dbReference>
<dbReference type="EMBL" id="BIFS01000001">
    <property type="protein sequence ID" value="GCE21860.1"/>
    <property type="molecule type" value="Genomic_DNA"/>
</dbReference>
<protein>
    <recommendedName>
        <fullName evidence="3">SRPBCC family protein</fullName>
    </recommendedName>
</protein>
<comment type="caution">
    <text evidence="1">The sequence shown here is derived from an EMBL/GenBank/DDBJ whole genome shotgun (WGS) entry which is preliminary data.</text>
</comment>
<proteinExistence type="predicted"/>
<organism evidence="1 2">
    <name type="scientific">Dictyobacter kobayashii</name>
    <dbReference type="NCBI Taxonomy" id="2014872"/>
    <lineage>
        <taxon>Bacteria</taxon>
        <taxon>Bacillati</taxon>
        <taxon>Chloroflexota</taxon>
        <taxon>Ktedonobacteria</taxon>
        <taxon>Ktedonobacterales</taxon>
        <taxon>Dictyobacteraceae</taxon>
        <taxon>Dictyobacter</taxon>
    </lineage>
</organism>
<dbReference type="OrthoDB" id="5458416at2"/>
<gene>
    <name evidence="1" type="ORF">KDK_56600</name>
</gene>
<evidence type="ECO:0000313" key="1">
    <source>
        <dbReference type="EMBL" id="GCE21860.1"/>
    </source>
</evidence>